<evidence type="ECO:0000256" key="1">
    <source>
        <dbReference type="ARBA" id="ARBA00012959"/>
    </source>
</evidence>
<sequence length="568" mass="62538">MAAHSRGHICHCLGRIEAVRRDSPVAISGLRRRTGEELVKGVRSLARGLADSGVARGDVVAVAALNSDQYMELFLAISYVGGIVAPLNHRWGFEEARMAMELVKPKMLAVDEYCSPWAVELQTSDSLSSIKLYLLIGESSSSFNCNHSSLRLNLIQRLDKPMPIIDPICAPEDIALICFTSGTTGKPKGVKISHTALIVQSLAKIAIVGYGEDDVYLHTAPLCHIGGITSCMAMLLAGGCHVFIPKFDAKLTFEEIKNHQVTSFITVPAMMADLISFISRKSNMWSDGETVRKILNGGGGLSEELTKCASHLFPHAKILSAYGMTEACSSLTFMTLFDPMFKNVGVSFHDKINVEADSRHHHLGGVCVGKPPPHIELKISGSSDNCCTSFVGNILTRGLHVMVGYWDSTDVIMAESAENRWLDTGDIGWLDGKGDLWLVGREKGHIKTGGENVYPEEVEAVLSQHPGVFRVVVVGVPDSRFTEKVVACLNIKEGWKWVDHSSKYSLEAKEVSPEIFQDHCRQSNLSRFKIPKIYSLWRRPFPLTTTGKLKRDDIRKEVMSSMQPRSNL</sequence>
<feature type="domain" description="AMP-binding enzyme C-terminal" evidence="4">
    <location>
        <begin position="457"/>
        <end position="548"/>
    </location>
</feature>
<dbReference type="Gene3D" id="3.30.300.30">
    <property type="match status" value="1"/>
</dbReference>
<evidence type="ECO:0000259" key="4">
    <source>
        <dbReference type="Pfam" id="PF13193"/>
    </source>
</evidence>
<evidence type="ECO:0000259" key="3">
    <source>
        <dbReference type="Pfam" id="PF00501"/>
    </source>
</evidence>
<dbReference type="PANTHER" id="PTHR43201">
    <property type="entry name" value="ACYL-COA SYNTHETASE"/>
    <property type="match status" value="1"/>
</dbReference>
<proteinExistence type="predicted"/>
<dbReference type="InterPro" id="IPR045851">
    <property type="entry name" value="AMP-bd_C_sf"/>
</dbReference>
<evidence type="ECO:0000313" key="5">
    <source>
        <dbReference type="EMBL" id="CAG1840262.1"/>
    </source>
</evidence>
<dbReference type="Pfam" id="PF00501">
    <property type="entry name" value="AMP-binding"/>
    <property type="match status" value="1"/>
</dbReference>
<dbReference type="GO" id="GO:0009698">
    <property type="term" value="P:phenylpropanoid metabolic process"/>
    <property type="evidence" value="ECO:0007669"/>
    <property type="project" value="UniProtKB-ARBA"/>
</dbReference>
<feature type="domain" description="AMP-dependent synthetase/ligase" evidence="3">
    <location>
        <begin position="20"/>
        <end position="406"/>
    </location>
</feature>
<dbReference type="CDD" id="cd04433">
    <property type="entry name" value="AFD_class_I"/>
    <property type="match status" value="1"/>
</dbReference>
<dbReference type="InterPro" id="IPR025110">
    <property type="entry name" value="AMP-bd_C"/>
</dbReference>
<reference evidence="5" key="1">
    <citation type="submission" date="2021-03" db="EMBL/GenBank/DDBJ databases">
        <authorList>
            <consortium name="Genoscope - CEA"/>
            <person name="William W."/>
        </authorList>
    </citation>
    <scope>NUCLEOTIDE SEQUENCE</scope>
    <source>
        <strain evidence="5">Doubled-haploid Pahang</strain>
    </source>
</reference>
<dbReference type="Gene3D" id="3.40.50.12780">
    <property type="entry name" value="N-terminal domain of ligase-like"/>
    <property type="match status" value="1"/>
</dbReference>
<organism evidence="5">
    <name type="scientific">Musa acuminata subsp. malaccensis</name>
    <name type="common">Wild banana</name>
    <name type="synonym">Musa malaccensis</name>
    <dbReference type="NCBI Taxonomy" id="214687"/>
    <lineage>
        <taxon>Eukaryota</taxon>
        <taxon>Viridiplantae</taxon>
        <taxon>Streptophyta</taxon>
        <taxon>Embryophyta</taxon>
        <taxon>Tracheophyta</taxon>
        <taxon>Spermatophyta</taxon>
        <taxon>Magnoliopsida</taxon>
        <taxon>Liliopsida</taxon>
        <taxon>Zingiberales</taxon>
        <taxon>Musaceae</taxon>
        <taxon>Musa</taxon>
    </lineage>
</organism>
<accession>A0A8D7A1A1</accession>
<name>A0A8D7A1A1_MUSAM</name>
<dbReference type="GO" id="GO:0016207">
    <property type="term" value="F:4-coumarate-CoA ligase activity"/>
    <property type="evidence" value="ECO:0007669"/>
    <property type="project" value="UniProtKB-EC"/>
</dbReference>
<comment type="catalytic activity">
    <reaction evidence="2">
        <text>(E)-4-coumarate + ATP + CoA = (E)-4-coumaroyl-CoA + AMP + diphosphate</text>
        <dbReference type="Rhea" id="RHEA:19641"/>
        <dbReference type="ChEBI" id="CHEBI:12876"/>
        <dbReference type="ChEBI" id="CHEBI:30616"/>
        <dbReference type="ChEBI" id="CHEBI:33019"/>
        <dbReference type="ChEBI" id="CHEBI:57287"/>
        <dbReference type="ChEBI" id="CHEBI:85008"/>
        <dbReference type="ChEBI" id="CHEBI:456215"/>
        <dbReference type="EC" id="6.2.1.12"/>
    </reaction>
    <physiologicalReaction direction="left-to-right" evidence="2">
        <dbReference type="Rhea" id="RHEA:19642"/>
    </physiologicalReaction>
</comment>
<dbReference type="Pfam" id="PF13193">
    <property type="entry name" value="AMP-binding_C"/>
    <property type="match status" value="1"/>
</dbReference>
<dbReference type="EC" id="6.2.1.12" evidence="1"/>
<dbReference type="SUPFAM" id="SSF56801">
    <property type="entry name" value="Acetyl-CoA synthetase-like"/>
    <property type="match status" value="1"/>
</dbReference>
<dbReference type="OrthoDB" id="10253115at2759"/>
<dbReference type="AlphaFoldDB" id="A0A8D7A1A1"/>
<dbReference type="EMBL" id="HG996470">
    <property type="protein sequence ID" value="CAG1840262.1"/>
    <property type="molecule type" value="Genomic_DNA"/>
</dbReference>
<dbReference type="PANTHER" id="PTHR43201:SF32">
    <property type="entry name" value="2-SUCCINYLBENZOATE--COA LIGASE, CHLOROPLASTIC_PEROXISOMAL"/>
    <property type="match status" value="1"/>
</dbReference>
<dbReference type="InterPro" id="IPR020845">
    <property type="entry name" value="AMP-binding_CS"/>
</dbReference>
<dbReference type="InterPro" id="IPR000873">
    <property type="entry name" value="AMP-dep_synth/lig_dom"/>
</dbReference>
<dbReference type="InterPro" id="IPR042099">
    <property type="entry name" value="ANL_N_sf"/>
</dbReference>
<gene>
    <name evidence="5" type="ORF">GSMUA_280790.1</name>
</gene>
<evidence type="ECO:0000256" key="2">
    <source>
        <dbReference type="ARBA" id="ARBA00034252"/>
    </source>
</evidence>
<dbReference type="GO" id="GO:0106290">
    <property type="term" value="F:trans-cinnamate-CoA ligase activity"/>
    <property type="evidence" value="ECO:0007669"/>
    <property type="project" value="UniProtKB-ARBA"/>
</dbReference>
<dbReference type="PROSITE" id="PS00455">
    <property type="entry name" value="AMP_BINDING"/>
    <property type="match status" value="1"/>
</dbReference>
<protein>
    <recommendedName>
        <fullName evidence="1">4-coumarate--CoA ligase</fullName>
        <ecNumber evidence="1">6.2.1.12</ecNumber>
    </recommendedName>
</protein>